<keyword evidence="9 11" id="KW-0665">Pyrimidine biosynthesis</keyword>
<feature type="binding site" evidence="11">
    <location>
        <begin position="245"/>
        <end position="246"/>
    </location>
    <ligand>
        <name>FMN</name>
        <dbReference type="ChEBI" id="CHEBI:58210"/>
    </ligand>
</feature>
<comment type="cofactor">
    <cofactor evidence="11">
        <name>FMN</name>
        <dbReference type="ChEBI" id="CHEBI:58210"/>
    </cofactor>
    <text evidence="11">Binds 1 FMN per subunit.</text>
</comment>
<dbReference type="PANTHER" id="PTHR48109">
    <property type="entry name" value="DIHYDROOROTATE DEHYDROGENASE (QUINONE), MITOCHONDRIAL-RELATED"/>
    <property type="match status" value="1"/>
</dbReference>
<evidence type="ECO:0000256" key="6">
    <source>
        <dbReference type="ARBA" id="ARBA00022490"/>
    </source>
</evidence>
<evidence type="ECO:0000256" key="8">
    <source>
        <dbReference type="ARBA" id="ARBA00022643"/>
    </source>
</evidence>
<dbReference type="GO" id="GO:0005737">
    <property type="term" value="C:cytoplasm"/>
    <property type="evidence" value="ECO:0007669"/>
    <property type="project" value="UniProtKB-SubCell"/>
</dbReference>
<dbReference type="EMBL" id="DYXY01000066">
    <property type="protein sequence ID" value="HJE14967.1"/>
    <property type="molecule type" value="Genomic_DNA"/>
</dbReference>
<evidence type="ECO:0000259" key="12">
    <source>
        <dbReference type="Pfam" id="PF01180"/>
    </source>
</evidence>
<reference evidence="13" key="2">
    <citation type="submission" date="2021-09" db="EMBL/GenBank/DDBJ databases">
        <authorList>
            <person name="Gilroy R."/>
        </authorList>
    </citation>
    <scope>NUCLEOTIDE SEQUENCE</scope>
    <source>
        <strain evidence="13">CHK173-2119</strain>
    </source>
</reference>
<feature type="binding site" evidence="11">
    <location>
        <position position="45"/>
    </location>
    <ligand>
        <name>substrate</name>
    </ligand>
</feature>
<comment type="pathway">
    <text evidence="3 11">Pyrimidine metabolism; UMP biosynthesis via de novo pathway.</text>
</comment>
<feature type="binding site" evidence="11">
    <location>
        <begin position="194"/>
        <end position="195"/>
    </location>
    <ligand>
        <name>substrate</name>
    </ligand>
</feature>
<evidence type="ECO:0000256" key="7">
    <source>
        <dbReference type="ARBA" id="ARBA00022630"/>
    </source>
</evidence>
<comment type="subcellular location">
    <subcellularLocation>
        <location evidence="2 11">Cytoplasm</location>
    </subcellularLocation>
</comment>
<evidence type="ECO:0000256" key="9">
    <source>
        <dbReference type="ARBA" id="ARBA00022975"/>
    </source>
</evidence>
<feature type="binding site" evidence="11">
    <location>
        <begin position="69"/>
        <end position="73"/>
    </location>
    <ligand>
        <name>substrate</name>
    </ligand>
</feature>
<dbReference type="AlphaFoldDB" id="A0A921B2Q6"/>
<evidence type="ECO:0000256" key="1">
    <source>
        <dbReference type="ARBA" id="ARBA00001694"/>
    </source>
</evidence>
<dbReference type="InterPro" id="IPR001295">
    <property type="entry name" value="Dihydroorotate_DH_CS"/>
</dbReference>
<dbReference type="InterPro" id="IPR049622">
    <property type="entry name" value="Dihydroorotate_DH_I"/>
</dbReference>
<comment type="similarity">
    <text evidence="4 11">Belongs to the dihydroorotate dehydrogenase family. Type 1 subfamily.</text>
</comment>
<keyword evidence="10 11" id="KW-0560">Oxidoreductase</keyword>
<name>A0A921B2Q6_9LACO</name>
<dbReference type="PROSITE" id="PS00911">
    <property type="entry name" value="DHODEHASE_1"/>
    <property type="match status" value="1"/>
</dbReference>
<comment type="catalytic activity">
    <reaction evidence="11">
        <text>(S)-dihydroorotate + A = orotate + AH2</text>
        <dbReference type="Rhea" id="RHEA:18073"/>
        <dbReference type="ChEBI" id="CHEBI:13193"/>
        <dbReference type="ChEBI" id="CHEBI:17499"/>
        <dbReference type="ChEBI" id="CHEBI:30839"/>
        <dbReference type="ChEBI" id="CHEBI:30864"/>
    </reaction>
</comment>
<feature type="active site" description="Nucleophile" evidence="11">
    <location>
        <position position="132"/>
    </location>
</feature>
<evidence type="ECO:0000256" key="2">
    <source>
        <dbReference type="ARBA" id="ARBA00004496"/>
    </source>
</evidence>
<evidence type="ECO:0000256" key="3">
    <source>
        <dbReference type="ARBA" id="ARBA00004725"/>
    </source>
</evidence>
<dbReference type="CDD" id="cd04740">
    <property type="entry name" value="DHOD_1B_like"/>
    <property type="match status" value="1"/>
</dbReference>
<dbReference type="SUPFAM" id="SSF51395">
    <property type="entry name" value="FMN-linked oxidoreductases"/>
    <property type="match status" value="1"/>
</dbReference>
<dbReference type="NCBIfam" id="TIGR01037">
    <property type="entry name" value="pyrD_sub1_fam"/>
    <property type="match status" value="1"/>
</dbReference>
<feature type="binding site" evidence="11">
    <location>
        <position position="129"/>
    </location>
    <ligand>
        <name>FMN</name>
        <dbReference type="ChEBI" id="CHEBI:58210"/>
    </ligand>
</feature>
<dbReference type="Gene3D" id="3.20.20.70">
    <property type="entry name" value="Aldolase class I"/>
    <property type="match status" value="1"/>
</dbReference>
<dbReference type="PANTHER" id="PTHR48109:SF1">
    <property type="entry name" value="DIHYDROOROTATE DEHYDROGENASE (FUMARATE)"/>
    <property type="match status" value="1"/>
</dbReference>
<dbReference type="GO" id="GO:1990663">
    <property type="term" value="F:dihydroorotate dehydrogenase (fumarate) activity"/>
    <property type="evidence" value="ECO:0007669"/>
    <property type="project" value="UniProtKB-EC"/>
</dbReference>
<dbReference type="GO" id="GO:0006207">
    <property type="term" value="P:'de novo' pyrimidine nucleobase biosynthetic process"/>
    <property type="evidence" value="ECO:0007669"/>
    <property type="project" value="InterPro"/>
</dbReference>
<keyword evidence="8 11" id="KW-0288">FMN</keyword>
<dbReference type="Pfam" id="PF01180">
    <property type="entry name" value="DHO_dh"/>
    <property type="match status" value="1"/>
</dbReference>
<evidence type="ECO:0000313" key="14">
    <source>
        <dbReference type="Proteomes" id="UP000774947"/>
    </source>
</evidence>
<feature type="binding site" evidence="11">
    <location>
        <position position="167"/>
    </location>
    <ligand>
        <name>FMN</name>
        <dbReference type="ChEBI" id="CHEBI:58210"/>
    </ligand>
</feature>
<comment type="catalytic activity">
    <reaction evidence="1">
        <text>(S)-dihydroorotate + fumarate = orotate + succinate</text>
        <dbReference type="Rhea" id="RHEA:30059"/>
        <dbReference type="ChEBI" id="CHEBI:29806"/>
        <dbReference type="ChEBI" id="CHEBI:30031"/>
        <dbReference type="ChEBI" id="CHEBI:30839"/>
        <dbReference type="ChEBI" id="CHEBI:30864"/>
        <dbReference type="EC" id="1.3.98.1"/>
    </reaction>
</comment>
<evidence type="ECO:0000256" key="10">
    <source>
        <dbReference type="ARBA" id="ARBA00023002"/>
    </source>
</evidence>
<dbReference type="InterPro" id="IPR033888">
    <property type="entry name" value="DHOD_1B"/>
</dbReference>
<dbReference type="FunFam" id="3.20.20.70:FF:000027">
    <property type="entry name" value="Dihydropyrimidine dehydrogenase [NADP(+)]"/>
    <property type="match status" value="1"/>
</dbReference>
<comment type="function">
    <text evidence="11">Catalyzes the conversion of dihydroorotate to orotate.</text>
</comment>
<feature type="binding site" evidence="11">
    <location>
        <position position="193"/>
    </location>
    <ligand>
        <name>FMN</name>
        <dbReference type="ChEBI" id="CHEBI:58210"/>
    </ligand>
</feature>
<comment type="caution">
    <text evidence="13">The sequence shown here is derived from an EMBL/GenBank/DDBJ whole genome shotgun (WGS) entry which is preliminary data.</text>
</comment>
<evidence type="ECO:0000256" key="5">
    <source>
        <dbReference type="ARBA" id="ARBA00011738"/>
    </source>
</evidence>
<comment type="subunit">
    <text evidence="5">Homodimer.</text>
</comment>
<dbReference type="InterPro" id="IPR013785">
    <property type="entry name" value="Aldolase_TIM"/>
</dbReference>
<dbReference type="InterPro" id="IPR005720">
    <property type="entry name" value="Dihydroorotate_DH_cat"/>
</dbReference>
<dbReference type="NCBIfam" id="NF005574">
    <property type="entry name" value="PRK07259.1"/>
    <property type="match status" value="1"/>
</dbReference>
<keyword evidence="6 11" id="KW-0963">Cytoplasm</keyword>
<keyword evidence="7 11" id="KW-0285">Flavoprotein</keyword>
<dbReference type="InterPro" id="IPR012135">
    <property type="entry name" value="Dihydroorotate_DH_1_2"/>
</dbReference>
<evidence type="ECO:0000256" key="4">
    <source>
        <dbReference type="ARBA" id="ARBA00008008"/>
    </source>
</evidence>
<accession>A0A921B2Q6</accession>
<feature type="binding site" evidence="11">
    <location>
        <position position="21"/>
    </location>
    <ligand>
        <name>FMN</name>
        <dbReference type="ChEBI" id="CHEBI:58210"/>
    </ligand>
</feature>
<proteinExistence type="inferred from homology"/>
<dbReference type="Proteomes" id="UP000774947">
    <property type="component" value="Unassembled WGS sequence"/>
</dbReference>
<feature type="binding site" evidence="11">
    <location>
        <begin position="45"/>
        <end position="46"/>
    </location>
    <ligand>
        <name>FMN</name>
        <dbReference type="ChEBI" id="CHEBI:58210"/>
    </ligand>
</feature>
<feature type="binding site" evidence="11">
    <location>
        <position position="219"/>
    </location>
    <ligand>
        <name>FMN</name>
        <dbReference type="ChEBI" id="CHEBI:58210"/>
    </ligand>
</feature>
<evidence type="ECO:0000313" key="13">
    <source>
        <dbReference type="EMBL" id="HJE14967.1"/>
    </source>
</evidence>
<comment type="caution">
    <text evidence="11">Lacks conserved residue(s) required for the propagation of feature annotation.</text>
</comment>
<dbReference type="PIRSF" id="PIRSF000164">
    <property type="entry name" value="DHO_oxidase"/>
    <property type="match status" value="1"/>
</dbReference>
<dbReference type="InterPro" id="IPR024920">
    <property type="entry name" value="Dihydroorotate_DH_1"/>
</dbReference>
<dbReference type="EC" id="1.3.-.-" evidence="11"/>
<dbReference type="GO" id="GO:0044205">
    <property type="term" value="P:'de novo' UMP biosynthetic process"/>
    <property type="evidence" value="ECO:0007669"/>
    <property type="project" value="UniProtKB-UniRule"/>
</dbReference>
<gene>
    <name evidence="11" type="primary">pyrD</name>
    <name evidence="13" type="ORF">K8W17_02685</name>
</gene>
<dbReference type="HAMAP" id="MF_00224">
    <property type="entry name" value="DHO_dh_type1"/>
    <property type="match status" value="1"/>
</dbReference>
<feature type="domain" description="Dihydroorotate dehydrogenase catalytic" evidence="12">
    <location>
        <begin position="4"/>
        <end position="288"/>
    </location>
</feature>
<dbReference type="InterPro" id="IPR050074">
    <property type="entry name" value="DHO_dehydrogenase"/>
</dbReference>
<reference evidence="13" key="1">
    <citation type="journal article" date="2021" name="PeerJ">
        <title>Extensive microbial diversity within the chicken gut microbiome revealed by metagenomics and culture.</title>
        <authorList>
            <person name="Gilroy R."/>
            <person name="Ravi A."/>
            <person name="Getino M."/>
            <person name="Pursley I."/>
            <person name="Horton D.L."/>
            <person name="Alikhan N.F."/>
            <person name="Baker D."/>
            <person name="Gharbi K."/>
            <person name="Hall N."/>
            <person name="Watson M."/>
            <person name="Adriaenssens E.M."/>
            <person name="Foster-Nyarko E."/>
            <person name="Jarju S."/>
            <person name="Secka A."/>
            <person name="Antonio M."/>
            <person name="Oren A."/>
            <person name="Chaudhuri R.R."/>
            <person name="La Ragione R."/>
            <person name="Hildebrand F."/>
            <person name="Pallen M.J."/>
        </authorList>
    </citation>
    <scope>NUCLEOTIDE SEQUENCE</scope>
    <source>
        <strain evidence="13">CHK173-2119</strain>
    </source>
</reference>
<sequence>MTDLSVKLPGITLNNPMMPASGTAAYGQELAQQLDLGALGALVIKSTTAEAKVGNAWPTTAHTTGGWLNAVGLKNPGIEVVLEEKLPWLATHYPTLPIVGSVAGATEDEYVTVAQKMASAANVALLEINISCPNVAHGGLAFGTDPVVVEQLTRRIKAAVDKPIMMKLTPNVTDITVIAAAAERGGADGFTMINTLTGLSFDLATRQPLLANGTGGLSGAALHPIAVRMIRQVRQQSRLPIIGVGGNFSAEDVLEMLIAGANAVQVGAATYGQPTACTDIIADLPAVMEKYGIDSLQALIDQTLADVAPAEKA</sequence>
<organism evidence="13 14">
    <name type="scientific">Lapidilactobacillus dextrinicus</name>
    <dbReference type="NCBI Taxonomy" id="51664"/>
    <lineage>
        <taxon>Bacteria</taxon>
        <taxon>Bacillati</taxon>
        <taxon>Bacillota</taxon>
        <taxon>Bacilli</taxon>
        <taxon>Lactobacillales</taxon>
        <taxon>Lactobacillaceae</taxon>
        <taxon>Lapidilactobacillus</taxon>
    </lineage>
</organism>
<protein>
    <recommendedName>
        <fullName evidence="11">Dihydroorotate dehydrogenase</fullName>
        <shortName evidence="11">DHOD</shortName>
        <shortName evidence="11">DHODase</shortName>
        <shortName evidence="11">DHOdehase</shortName>
        <ecNumber evidence="11">1.3.-.-</ecNumber>
    </recommendedName>
</protein>
<feature type="binding site" evidence="11">
    <location>
        <position position="129"/>
    </location>
    <ligand>
        <name>substrate</name>
    </ligand>
</feature>
<evidence type="ECO:0000256" key="11">
    <source>
        <dbReference type="HAMAP-Rule" id="MF_00224"/>
    </source>
</evidence>